<dbReference type="PANTHER" id="PTHR21152">
    <property type="entry name" value="AMINOTRANSFERASE CLASS V"/>
    <property type="match status" value="1"/>
</dbReference>
<dbReference type="EC" id="2.6.1.52" evidence="4"/>
<dbReference type="GO" id="GO:0004760">
    <property type="term" value="F:L-serine-pyruvate transaminase activity"/>
    <property type="evidence" value="ECO:0007669"/>
    <property type="project" value="TreeGrafter"/>
</dbReference>
<dbReference type="Gene3D" id="3.90.1150.10">
    <property type="entry name" value="Aspartate Aminotransferase, domain 1"/>
    <property type="match status" value="1"/>
</dbReference>
<keyword evidence="6 16" id="KW-0032">Aminotransferase</keyword>
<dbReference type="PIRSF" id="PIRSF000525">
    <property type="entry name" value="SerC"/>
    <property type="match status" value="1"/>
</dbReference>
<keyword evidence="8" id="KW-0808">Transferase</keyword>
<evidence type="ECO:0000256" key="8">
    <source>
        <dbReference type="ARBA" id="ARBA00022679"/>
    </source>
</evidence>
<evidence type="ECO:0000256" key="6">
    <source>
        <dbReference type="ARBA" id="ARBA00022576"/>
    </source>
</evidence>
<dbReference type="GO" id="GO:0008615">
    <property type="term" value="P:pyridoxine biosynthetic process"/>
    <property type="evidence" value="ECO:0007669"/>
    <property type="project" value="UniProtKB-KW"/>
</dbReference>
<sequence length="360" mass="40155">MVHHVNFTPGPSQLYFTVADHARQAFKENIPSLSHRSKLFEQISSETTGGLRQLLGIPASHHIFFTGSATEVWERIIQNLVAESSFHLVNGSFSKKFYETAVQLNKKPQKLEVKEGLGFDPQISIPQGTELIAVTHNETSTGVSLPLETIYALKENNPHALVAVDAVSSLPYPQFDFTKLDSVFFSVQKGFGLPAGLGVWIVNEKCIAKADQLLSKGFSIGSYHNIPSLKVHAVKNQTPETPNVLGIYLLNKVVQDFLRRGIDTIRKETDYKAAILYQALEQHPLLSAFVQEKKFQSRTVIVADCQSHTEKATAFLQQKGLYPGDGYGPSKKTQLRFANFPAHSKEQYELLVDSLLEFRI</sequence>
<dbReference type="AlphaFoldDB" id="A0AAP2DP87"/>
<evidence type="ECO:0000256" key="13">
    <source>
        <dbReference type="ARBA" id="ARBA00047630"/>
    </source>
</evidence>
<evidence type="ECO:0000256" key="14">
    <source>
        <dbReference type="ARBA" id="ARBA00049007"/>
    </source>
</evidence>
<dbReference type="InterPro" id="IPR015424">
    <property type="entry name" value="PyrdxlP-dep_Trfase"/>
</dbReference>
<evidence type="ECO:0000313" key="16">
    <source>
        <dbReference type="EMBL" id="MBT1697754.1"/>
    </source>
</evidence>
<dbReference type="GO" id="GO:0004648">
    <property type="term" value="F:O-phospho-L-serine:2-oxoglutarate aminotransferase activity"/>
    <property type="evidence" value="ECO:0007669"/>
    <property type="project" value="UniProtKB-EC"/>
</dbReference>
<evidence type="ECO:0000259" key="15">
    <source>
        <dbReference type="Pfam" id="PF00266"/>
    </source>
</evidence>
<comment type="similarity">
    <text evidence="3">Belongs to the class-V pyridoxal-phosphate-dependent aminotransferase family. SerC subfamily.</text>
</comment>
<dbReference type="InterPro" id="IPR000192">
    <property type="entry name" value="Aminotrans_V_dom"/>
</dbReference>
<proteinExistence type="inferred from homology"/>
<dbReference type="RefSeq" id="WP_254163627.1">
    <property type="nucleotide sequence ID" value="NZ_JAHESF010000011.1"/>
</dbReference>
<evidence type="ECO:0000256" key="4">
    <source>
        <dbReference type="ARBA" id="ARBA00013030"/>
    </source>
</evidence>
<dbReference type="GO" id="GO:0008453">
    <property type="term" value="F:alanine-glyoxylate transaminase activity"/>
    <property type="evidence" value="ECO:0007669"/>
    <property type="project" value="TreeGrafter"/>
</dbReference>
<keyword evidence="10" id="KW-0664">Pyridoxine biosynthesis</keyword>
<dbReference type="EMBL" id="JAHESF010000011">
    <property type="protein sequence ID" value="MBT1697754.1"/>
    <property type="molecule type" value="Genomic_DNA"/>
</dbReference>
<evidence type="ECO:0000256" key="11">
    <source>
        <dbReference type="ARBA" id="ARBA00023299"/>
    </source>
</evidence>
<evidence type="ECO:0000256" key="10">
    <source>
        <dbReference type="ARBA" id="ARBA00023096"/>
    </source>
</evidence>
<comment type="catalytic activity">
    <reaction evidence="13">
        <text>4-(phosphooxy)-L-threonine + 2-oxoglutarate = (R)-3-hydroxy-2-oxo-4-phosphooxybutanoate + L-glutamate</text>
        <dbReference type="Rhea" id="RHEA:16573"/>
        <dbReference type="ChEBI" id="CHEBI:16810"/>
        <dbReference type="ChEBI" id="CHEBI:29985"/>
        <dbReference type="ChEBI" id="CHEBI:58452"/>
        <dbReference type="ChEBI" id="CHEBI:58538"/>
        <dbReference type="EC" id="2.6.1.52"/>
    </reaction>
</comment>
<keyword evidence="5" id="KW-0963">Cytoplasm</keyword>
<evidence type="ECO:0000313" key="17">
    <source>
        <dbReference type="Proteomes" id="UP001319200"/>
    </source>
</evidence>
<evidence type="ECO:0000256" key="3">
    <source>
        <dbReference type="ARBA" id="ARBA00006904"/>
    </source>
</evidence>
<accession>A0AAP2DP87</accession>
<evidence type="ECO:0000256" key="12">
    <source>
        <dbReference type="ARBA" id="ARBA00031421"/>
    </source>
</evidence>
<keyword evidence="7" id="KW-0028">Amino-acid biosynthesis</keyword>
<dbReference type="PANTHER" id="PTHR21152:SF40">
    <property type="entry name" value="ALANINE--GLYOXYLATE AMINOTRANSFERASE"/>
    <property type="match status" value="1"/>
</dbReference>
<dbReference type="Gene3D" id="3.40.640.10">
    <property type="entry name" value="Type I PLP-dependent aspartate aminotransferase-like (Major domain)"/>
    <property type="match status" value="1"/>
</dbReference>
<comment type="cofactor">
    <cofactor evidence="1">
        <name>pyridoxal 5'-phosphate</name>
        <dbReference type="ChEBI" id="CHEBI:597326"/>
    </cofactor>
</comment>
<protein>
    <recommendedName>
        <fullName evidence="4">phosphoserine transaminase</fullName>
        <ecNumber evidence="4">2.6.1.52</ecNumber>
    </recommendedName>
    <alternativeName>
        <fullName evidence="12">Phosphohydroxythreonine aminotransferase</fullName>
    </alternativeName>
</protein>
<comment type="caution">
    <text evidence="16">The sequence shown here is derived from an EMBL/GenBank/DDBJ whole genome shotgun (WGS) entry which is preliminary data.</text>
</comment>
<evidence type="ECO:0000256" key="9">
    <source>
        <dbReference type="ARBA" id="ARBA00022898"/>
    </source>
</evidence>
<name>A0AAP2DP87_9BACT</name>
<evidence type="ECO:0000256" key="1">
    <source>
        <dbReference type="ARBA" id="ARBA00001933"/>
    </source>
</evidence>
<reference evidence="16 17" key="1">
    <citation type="submission" date="2021-05" db="EMBL/GenBank/DDBJ databases">
        <title>A Polyphasic approach of four new species of the genus Ohtaekwangia: Ohtaekwangia histidinii sp. nov., Ohtaekwangia cretensis sp. nov., Ohtaekwangia indiensis sp. nov., Ohtaekwangia reichenbachii sp. nov. from diverse environment.</title>
        <authorList>
            <person name="Octaviana S."/>
        </authorList>
    </citation>
    <scope>NUCLEOTIDE SEQUENCE [LARGE SCALE GENOMIC DNA]</scope>
    <source>
        <strain evidence="16 17">PWU4</strain>
    </source>
</reference>
<dbReference type="GO" id="GO:0006564">
    <property type="term" value="P:L-serine biosynthetic process"/>
    <property type="evidence" value="ECO:0007669"/>
    <property type="project" value="UniProtKB-KW"/>
</dbReference>
<evidence type="ECO:0000256" key="5">
    <source>
        <dbReference type="ARBA" id="ARBA00022490"/>
    </source>
</evidence>
<keyword evidence="9" id="KW-0663">Pyridoxal phosphate</keyword>
<dbReference type="Proteomes" id="UP001319200">
    <property type="component" value="Unassembled WGS sequence"/>
</dbReference>
<dbReference type="InterPro" id="IPR015422">
    <property type="entry name" value="PyrdxlP-dep_Trfase_small"/>
</dbReference>
<dbReference type="SUPFAM" id="SSF53383">
    <property type="entry name" value="PLP-dependent transferases"/>
    <property type="match status" value="1"/>
</dbReference>
<evidence type="ECO:0000256" key="7">
    <source>
        <dbReference type="ARBA" id="ARBA00022605"/>
    </source>
</evidence>
<feature type="domain" description="Aminotransferase class V" evidence="15">
    <location>
        <begin position="6"/>
        <end position="320"/>
    </location>
</feature>
<comment type="pathway">
    <text evidence="2">Amino-acid biosynthesis; L-serine biosynthesis; L-serine from 3-phospho-D-glycerate: step 2/3.</text>
</comment>
<dbReference type="Pfam" id="PF00266">
    <property type="entry name" value="Aminotran_5"/>
    <property type="match status" value="1"/>
</dbReference>
<keyword evidence="17" id="KW-1185">Reference proteome</keyword>
<dbReference type="InterPro" id="IPR022278">
    <property type="entry name" value="Pser_aminoTfrase"/>
</dbReference>
<keyword evidence="11" id="KW-0718">Serine biosynthesis</keyword>
<gene>
    <name evidence="16" type="ORF">KK083_12755</name>
</gene>
<comment type="catalytic activity">
    <reaction evidence="14">
        <text>O-phospho-L-serine + 2-oxoglutarate = 3-phosphooxypyruvate + L-glutamate</text>
        <dbReference type="Rhea" id="RHEA:14329"/>
        <dbReference type="ChEBI" id="CHEBI:16810"/>
        <dbReference type="ChEBI" id="CHEBI:18110"/>
        <dbReference type="ChEBI" id="CHEBI:29985"/>
        <dbReference type="ChEBI" id="CHEBI:57524"/>
        <dbReference type="EC" id="2.6.1.52"/>
    </reaction>
</comment>
<dbReference type="GO" id="GO:0019265">
    <property type="term" value="P:glycine biosynthetic process, by transamination of glyoxylate"/>
    <property type="evidence" value="ECO:0007669"/>
    <property type="project" value="TreeGrafter"/>
</dbReference>
<evidence type="ECO:0000256" key="2">
    <source>
        <dbReference type="ARBA" id="ARBA00005099"/>
    </source>
</evidence>
<organism evidence="16 17">
    <name type="scientific">Chryseosolibacter histidini</name>
    <dbReference type="NCBI Taxonomy" id="2782349"/>
    <lineage>
        <taxon>Bacteria</taxon>
        <taxon>Pseudomonadati</taxon>
        <taxon>Bacteroidota</taxon>
        <taxon>Cytophagia</taxon>
        <taxon>Cytophagales</taxon>
        <taxon>Chryseotaleaceae</taxon>
        <taxon>Chryseosolibacter</taxon>
    </lineage>
</organism>
<dbReference type="InterPro" id="IPR015421">
    <property type="entry name" value="PyrdxlP-dep_Trfase_major"/>
</dbReference>